<dbReference type="PANTHER" id="PTHR33677">
    <property type="entry name" value="TRANSCRIPTIONAL REPRESSOR FRMR-RELATED"/>
    <property type="match status" value="1"/>
</dbReference>
<dbReference type="InterPro" id="IPR003735">
    <property type="entry name" value="Metal_Tscrpt_repr"/>
</dbReference>
<dbReference type="Pfam" id="PF02583">
    <property type="entry name" value="Trns_repr_metal"/>
    <property type="match status" value="1"/>
</dbReference>
<dbReference type="GO" id="GO:0003677">
    <property type="term" value="F:DNA binding"/>
    <property type="evidence" value="ECO:0007669"/>
    <property type="project" value="UniProtKB-KW"/>
</dbReference>
<name>A0A1M7TS31_9ACTN</name>
<dbReference type="Proteomes" id="UP000184428">
    <property type="component" value="Unassembled WGS sequence"/>
</dbReference>
<reference evidence="3 4" key="1">
    <citation type="submission" date="2016-12" db="EMBL/GenBank/DDBJ databases">
        <authorList>
            <person name="Song W.-J."/>
            <person name="Kurnit D.M."/>
        </authorList>
    </citation>
    <scope>NUCLEOTIDE SEQUENCE [LARGE SCALE GENOMIC DNA]</scope>
    <source>
        <strain evidence="3 4">DSM 43162</strain>
    </source>
</reference>
<dbReference type="InterPro" id="IPR038390">
    <property type="entry name" value="Metal_Tscrpt_repr_sf"/>
</dbReference>
<sequence>MMDDVDIPKGELADVVKRLKRIEGQIGGIVRMIEDGRDCSAVVTQLAAASKALSKAGFAVVSTGMRYCSTNEDGETREVDLRELERLFLTLA</sequence>
<evidence type="ECO:0000313" key="3">
    <source>
        <dbReference type="EMBL" id="SHN73478.1"/>
    </source>
</evidence>
<dbReference type="AlphaFoldDB" id="A0A1M7TS31"/>
<evidence type="ECO:0000256" key="1">
    <source>
        <dbReference type="ARBA" id="ARBA00005428"/>
    </source>
</evidence>
<dbReference type="CDD" id="cd10148">
    <property type="entry name" value="CsoR-like_DUF156"/>
    <property type="match status" value="1"/>
</dbReference>
<dbReference type="GO" id="GO:0046872">
    <property type="term" value="F:metal ion binding"/>
    <property type="evidence" value="ECO:0007669"/>
    <property type="project" value="InterPro"/>
</dbReference>
<comment type="similarity">
    <text evidence="1">Belongs to the CsoR family.</text>
</comment>
<evidence type="ECO:0000256" key="2">
    <source>
        <dbReference type="ARBA" id="ARBA00023008"/>
    </source>
</evidence>
<accession>A0A1M7TS31</accession>
<organism evidence="3 4">
    <name type="scientific">Geodermatophilus obscurus</name>
    <dbReference type="NCBI Taxonomy" id="1861"/>
    <lineage>
        <taxon>Bacteria</taxon>
        <taxon>Bacillati</taxon>
        <taxon>Actinomycetota</taxon>
        <taxon>Actinomycetes</taxon>
        <taxon>Geodermatophilales</taxon>
        <taxon>Geodermatophilaceae</taxon>
        <taxon>Geodermatophilus</taxon>
    </lineage>
</organism>
<dbReference type="GO" id="GO:0045892">
    <property type="term" value="P:negative regulation of DNA-templated transcription"/>
    <property type="evidence" value="ECO:0007669"/>
    <property type="project" value="UniProtKB-ARBA"/>
</dbReference>
<dbReference type="OrthoDB" id="9809524at2"/>
<keyword evidence="3" id="KW-0238">DNA-binding</keyword>
<gene>
    <name evidence="3" type="ORF">SAMN05660350_02119</name>
</gene>
<keyword evidence="2" id="KW-0186">Copper</keyword>
<proteinExistence type="inferred from homology"/>
<dbReference type="EMBL" id="FRDM01000008">
    <property type="protein sequence ID" value="SHN73478.1"/>
    <property type="molecule type" value="Genomic_DNA"/>
</dbReference>
<dbReference type="Gene3D" id="1.20.58.1000">
    <property type="entry name" value="Metal-sensitive repressor, helix protomer"/>
    <property type="match status" value="1"/>
</dbReference>
<dbReference type="PANTHER" id="PTHR33677:SF5">
    <property type="entry name" value="TRANSCRIPTIONAL REPRESSOR FRMR"/>
    <property type="match status" value="1"/>
</dbReference>
<evidence type="ECO:0000313" key="4">
    <source>
        <dbReference type="Proteomes" id="UP000184428"/>
    </source>
</evidence>
<protein>
    <submittedName>
        <fullName evidence="3">DNA-binding transcriptional regulator, FrmR family</fullName>
    </submittedName>
</protein>